<dbReference type="AlphaFoldDB" id="A0A6M8SWV6"/>
<dbReference type="PANTHER" id="PTHR39441:SF1">
    <property type="entry name" value="DUF2252 DOMAIN-CONTAINING PROTEIN"/>
    <property type="match status" value="1"/>
</dbReference>
<dbReference type="KEGG" id="dee:HQN60_10540"/>
<organism evidence="1 2">
    <name type="scientific">Deefgea piscis</name>
    <dbReference type="NCBI Taxonomy" id="2739061"/>
    <lineage>
        <taxon>Bacteria</taxon>
        <taxon>Pseudomonadati</taxon>
        <taxon>Pseudomonadota</taxon>
        <taxon>Betaproteobacteria</taxon>
        <taxon>Neisseriales</taxon>
        <taxon>Chitinibacteraceae</taxon>
        <taxon>Deefgea</taxon>
    </lineage>
</organism>
<dbReference type="Pfam" id="PF10009">
    <property type="entry name" value="DUF2252"/>
    <property type="match status" value="1"/>
</dbReference>
<evidence type="ECO:0000313" key="1">
    <source>
        <dbReference type="EMBL" id="QKJ67099.1"/>
    </source>
</evidence>
<evidence type="ECO:0000313" key="2">
    <source>
        <dbReference type="Proteomes" id="UP000504844"/>
    </source>
</evidence>
<protein>
    <submittedName>
        <fullName evidence="1">DUF2252 domain-containing protein</fullName>
    </submittedName>
</protein>
<gene>
    <name evidence="1" type="ORF">HQN60_10540</name>
</gene>
<sequence>MLNALQQQLSKGQARRQAAPIAAHATLGNIQRDPLELLIASSQGRIERLIPLRYGRMLVSPFTFFRGSAMLQAHDLAATPHSGIIQQICGDAHLANFGGFASPERTLLFDLNDFDETHPGPWEWDIKRLAASFVLASRSSGFSAAAADETVYRLVRSYQHWIAQYAEQGAMQIWYDQISYERLLANITDKDARKQLSKEMKRAQKRTHERLLPKISSKVDGRWQINDELPALFHIFGENSIFGEHEREILLGNRQALAQQLFSEYQNTISISHRQLLSRFTMQDLACKVVGVGSVGTRCLALLLTDEQDKPLFLQIKEARPSVLAPYVPSGVSPYSNEGQRVVVGKRLMQAFSDIFLGWSSAGNHHFYFRQLRDMKISPAIDSYTPSMMTLYGELCGWVLARAHARSGGFAGEIAGYLGEDDEFAMTMMRYARNYADQSEQDYTLFQTACKSGRLQAQSEADFVSSMSNQGS</sequence>
<dbReference type="RefSeq" id="WP_173533602.1">
    <property type="nucleotide sequence ID" value="NZ_CP054143.1"/>
</dbReference>
<accession>A0A6M8SWV6</accession>
<proteinExistence type="predicted"/>
<dbReference type="Proteomes" id="UP000504844">
    <property type="component" value="Chromosome"/>
</dbReference>
<name>A0A6M8SWV6_9NEIS</name>
<reference evidence="1 2" key="1">
    <citation type="submission" date="2020-05" db="EMBL/GenBank/DDBJ databases">
        <title>Complete genome sequence of Deefgea sp. D17.</title>
        <authorList>
            <person name="Bae J.-W."/>
            <person name="Han J.E."/>
        </authorList>
    </citation>
    <scope>NUCLEOTIDE SEQUENCE [LARGE SCALE GENOMIC DNA]</scope>
    <source>
        <strain evidence="1 2">D17</strain>
    </source>
</reference>
<dbReference type="PANTHER" id="PTHR39441">
    <property type="entry name" value="DUF2252 DOMAIN-CONTAINING PROTEIN"/>
    <property type="match status" value="1"/>
</dbReference>
<dbReference type="InterPro" id="IPR018721">
    <property type="entry name" value="DUF2252"/>
</dbReference>
<dbReference type="EMBL" id="CP054143">
    <property type="protein sequence ID" value="QKJ67099.1"/>
    <property type="molecule type" value="Genomic_DNA"/>
</dbReference>
<keyword evidence="2" id="KW-1185">Reference proteome</keyword>